<evidence type="ECO:0000256" key="6">
    <source>
        <dbReference type="ARBA" id="ARBA00012321"/>
    </source>
</evidence>
<feature type="binding site" evidence="15">
    <location>
        <position position="430"/>
    </location>
    <ligand>
        <name>substrate</name>
    </ligand>
</feature>
<accession>A0A226DNE0</accession>
<evidence type="ECO:0000256" key="11">
    <source>
        <dbReference type="ARBA" id="ARBA00022975"/>
    </source>
</evidence>
<feature type="binding site" evidence="15">
    <location>
        <position position="451"/>
    </location>
    <ligand>
        <name>substrate</name>
    </ligand>
</feature>
<dbReference type="OMA" id="SAKHVCG"/>
<dbReference type="InterPro" id="IPR001754">
    <property type="entry name" value="OMPdeCOase_dom"/>
</dbReference>
<dbReference type="OrthoDB" id="10263753at2759"/>
<dbReference type="Pfam" id="PF00215">
    <property type="entry name" value="OMPdecase"/>
    <property type="match status" value="1"/>
</dbReference>
<dbReference type="Gene3D" id="3.40.50.2020">
    <property type="match status" value="1"/>
</dbReference>
<comment type="pathway">
    <text evidence="1">Pyrimidine metabolism; UMP biosynthesis via de novo pathway; UMP from orotate: step 2/2.</text>
</comment>
<evidence type="ECO:0000256" key="12">
    <source>
        <dbReference type="ARBA" id="ARBA00023239"/>
    </source>
</evidence>
<keyword evidence="9" id="KW-0808">Transferase</keyword>
<feature type="binding site" evidence="15">
    <location>
        <position position="269"/>
    </location>
    <ligand>
        <name>substrate</name>
    </ligand>
</feature>
<evidence type="ECO:0000256" key="10">
    <source>
        <dbReference type="ARBA" id="ARBA00022793"/>
    </source>
</evidence>
<dbReference type="SUPFAM" id="SSF51366">
    <property type="entry name" value="Ribulose-phoshate binding barrel"/>
    <property type="match status" value="1"/>
</dbReference>
<keyword evidence="18" id="KW-1185">Reference proteome</keyword>
<dbReference type="STRING" id="158441.A0A226DNE0"/>
<evidence type="ECO:0000313" key="17">
    <source>
        <dbReference type="EMBL" id="OXA46719.1"/>
    </source>
</evidence>
<dbReference type="GO" id="GO:0044205">
    <property type="term" value="P:'de novo' UMP biosynthetic process"/>
    <property type="evidence" value="ECO:0007669"/>
    <property type="project" value="UniProtKB-UniPathway"/>
</dbReference>
<dbReference type="NCBIfam" id="TIGR01740">
    <property type="entry name" value="pyrF"/>
    <property type="match status" value="1"/>
</dbReference>
<dbReference type="Gene3D" id="3.20.20.70">
    <property type="entry name" value="Aldolase class I"/>
    <property type="match status" value="1"/>
</dbReference>
<evidence type="ECO:0000313" key="18">
    <source>
        <dbReference type="Proteomes" id="UP000198287"/>
    </source>
</evidence>
<dbReference type="InterPro" id="IPR023031">
    <property type="entry name" value="OPRT"/>
</dbReference>
<dbReference type="HAMAP" id="MF_01208">
    <property type="entry name" value="PyrE"/>
    <property type="match status" value="1"/>
</dbReference>
<feature type="active site" description="For OMPdecase activity" evidence="14">
    <location>
        <position position="306"/>
    </location>
</feature>
<evidence type="ECO:0000256" key="2">
    <source>
        <dbReference type="ARBA" id="ARBA00004889"/>
    </source>
</evidence>
<feature type="binding site" evidence="15">
    <location>
        <position position="364"/>
    </location>
    <ligand>
        <name>substrate</name>
    </ligand>
</feature>
<evidence type="ECO:0000256" key="9">
    <source>
        <dbReference type="ARBA" id="ARBA00022679"/>
    </source>
</evidence>
<keyword evidence="12" id="KW-0456">Lyase</keyword>
<feature type="binding site" evidence="15">
    <location>
        <position position="450"/>
    </location>
    <ligand>
        <name>substrate</name>
    </ligand>
</feature>
<dbReference type="InterPro" id="IPR000836">
    <property type="entry name" value="PRTase_dom"/>
</dbReference>
<organism evidence="17 18">
    <name type="scientific">Folsomia candida</name>
    <name type="common">Springtail</name>
    <dbReference type="NCBI Taxonomy" id="158441"/>
    <lineage>
        <taxon>Eukaryota</taxon>
        <taxon>Metazoa</taxon>
        <taxon>Ecdysozoa</taxon>
        <taxon>Arthropoda</taxon>
        <taxon>Hexapoda</taxon>
        <taxon>Collembola</taxon>
        <taxon>Entomobryomorpha</taxon>
        <taxon>Isotomoidea</taxon>
        <taxon>Isotomidae</taxon>
        <taxon>Proisotominae</taxon>
        <taxon>Folsomia</taxon>
    </lineage>
</organism>
<comment type="similarity">
    <text evidence="3">In the N-terminal section; belongs to the purine/pyrimidine phosphoribosyltransferase family.</text>
</comment>
<evidence type="ECO:0000256" key="7">
    <source>
        <dbReference type="ARBA" id="ARBA00015047"/>
    </source>
</evidence>
<reference evidence="17 18" key="1">
    <citation type="submission" date="2015-12" db="EMBL/GenBank/DDBJ databases">
        <title>The genome of Folsomia candida.</title>
        <authorList>
            <person name="Faddeeva A."/>
            <person name="Derks M.F."/>
            <person name="Anvar Y."/>
            <person name="Smit S."/>
            <person name="Van Straalen N."/>
            <person name="Roelofs D."/>
        </authorList>
    </citation>
    <scope>NUCLEOTIDE SEQUENCE [LARGE SCALE GENOMIC DNA]</scope>
    <source>
        <strain evidence="17 18">VU population</strain>
        <tissue evidence="17">Whole body</tissue>
    </source>
</reference>
<dbReference type="AlphaFoldDB" id="A0A226DNE0"/>
<evidence type="ECO:0000256" key="13">
    <source>
        <dbReference type="ARBA" id="ARBA00023268"/>
    </source>
</evidence>
<dbReference type="FunFam" id="3.40.50.2020:FF:000025">
    <property type="entry name" value="Uridine monophosphate synthetase"/>
    <property type="match status" value="1"/>
</dbReference>
<dbReference type="InterPro" id="IPR014732">
    <property type="entry name" value="OMPdecase"/>
</dbReference>
<gene>
    <name evidence="17" type="ORF">Fcan01_18321</name>
</gene>
<dbReference type="Proteomes" id="UP000198287">
    <property type="component" value="Unassembled WGS sequence"/>
</dbReference>
<name>A0A226DNE0_FOLCA</name>
<feature type="active site" description="For OMPdecase activity" evidence="14">
    <location>
        <position position="309"/>
    </location>
</feature>
<evidence type="ECO:0000256" key="8">
    <source>
        <dbReference type="ARBA" id="ARBA00022676"/>
    </source>
</evidence>
<evidence type="ECO:0000256" key="15">
    <source>
        <dbReference type="PIRSR" id="PIRSR614732-2"/>
    </source>
</evidence>
<keyword evidence="8" id="KW-0328">Glycosyltransferase</keyword>
<dbReference type="SMART" id="SM00934">
    <property type="entry name" value="OMPdecase"/>
    <property type="match status" value="1"/>
</dbReference>
<feature type="binding site" evidence="15">
    <location>
        <position position="247"/>
    </location>
    <ligand>
        <name>substrate</name>
    </ligand>
</feature>
<proteinExistence type="inferred from homology"/>
<evidence type="ECO:0000256" key="5">
    <source>
        <dbReference type="ARBA" id="ARBA00011971"/>
    </source>
</evidence>
<dbReference type="GO" id="GO:0004590">
    <property type="term" value="F:orotidine-5'-phosphate decarboxylase activity"/>
    <property type="evidence" value="ECO:0007669"/>
    <property type="project" value="UniProtKB-EC"/>
</dbReference>
<dbReference type="Pfam" id="PF00156">
    <property type="entry name" value="Pribosyltran"/>
    <property type="match status" value="1"/>
</dbReference>
<evidence type="ECO:0000259" key="16">
    <source>
        <dbReference type="SMART" id="SM00934"/>
    </source>
</evidence>
<dbReference type="InterPro" id="IPR029057">
    <property type="entry name" value="PRTase-like"/>
</dbReference>
<sequence length="485" mass="52429">MDTNKIESLIVSLFKVDGVKFGSFTLKSGLVSPVYFDLRVIVSYPEILKTVSDLVGEEVARHKAAENVDLICGVPYTALPVASLVSVTQGVPMVLKRKEQKTYGTGNLVEGSFSPGDRCILIEDVVTSGGSVVETADALRHIGLKVDHAIVILDRCQGADFHLARNGVGFTALIRMEQLLNVLLGKGLIDSRQRDQVVTFLAENQLFDPAFADVVSKKFLPRVKCPLSVKLVGIMEKKSSNLCLSVDLGGWEEVLEAVEAVGSKVCMVKTHVDTIGLKGVKVIAEFWGKLKALSIKHDFLIMEDRKFGDIGSTTLEQLKSKPFEISKWADLVTVHGISGPGVLTAIEKLGLGDKFGAVLIAEMSSENNIPSLLPEYKNLIYKMAEGEYSPLVAGFVSQARPLAGNSTPYALQFTPGVSLNSGTGGDGLGQVYNSVENAVLLRGADVIIVGRGILAQPKAEWTQVAEQFRTRGWAAFKERISSTFD</sequence>
<dbReference type="SUPFAM" id="SSF53271">
    <property type="entry name" value="PRTase-like"/>
    <property type="match status" value="1"/>
</dbReference>
<dbReference type="GO" id="GO:0006207">
    <property type="term" value="P:'de novo' pyrimidine nucleobase biosynthetic process"/>
    <property type="evidence" value="ECO:0007669"/>
    <property type="project" value="InterPro"/>
</dbReference>
<dbReference type="PANTHER" id="PTHR19278">
    <property type="entry name" value="OROTATE PHOSPHORIBOSYLTRANSFERASE"/>
    <property type="match status" value="1"/>
</dbReference>
<feature type="active site" description="For OMPdecase activity" evidence="14">
    <location>
        <position position="304"/>
    </location>
</feature>
<protein>
    <recommendedName>
        <fullName evidence="7">Uridine 5'-monophosphate synthase</fullName>
        <ecNumber evidence="5">2.4.2.10</ecNumber>
        <ecNumber evidence="6">4.1.1.23</ecNumber>
    </recommendedName>
</protein>
<dbReference type="CDD" id="cd06223">
    <property type="entry name" value="PRTases_typeI"/>
    <property type="match status" value="1"/>
</dbReference>
<keyword evidence="13" id="KW-0511">Multifunctional enzyme</keyword>
<dbReference type="InterPro" id="IPR013785">
    <property type="entry name" value="Aldolase_TIM"/>
</dbReference>
<feature type="domain" description="Orotidine 5'-phosphate decarboxylase" evidence="16">
    <location>
        <begin position="241"/>
        <end position="464"/>
    </location>
</feature>
<dbReference type="NCBIfam" id="TIGR00336">
    <property type="entry name" value="pyrE"/>
    <property type="match status" value="1"/>
</dbReference>
<dbReference type="EC" id="4.1.1.23" evidence="6"/>
<evidence type="ECO:0000256" key="14">
    <source>
        <dbReference type="PIRSR" id="PIRSR614732-1"/>
    </source>
</evidence>
<dbReference type="EC" id="2.4.2.10" evidence="5"/>
<dbReference type="GO" id="GO:0004588">
    <property type="term" value="F:orotate phosphoribosyltransferase activity"/>
    <property type="evidence" value="ECO:0007669"/>
    <property type="project" value="UniProtKB-EC"/>
</dbReference>
<dbReference type="PANTHER" id="PTHR19278:SF9">
    <property type="entry name" value="URIDINE 5'-MONOPHOSPHATE SYNTHASE"/>
    <property type="match status" value="1"/>
</dbReference>
<evidence type="ECO:0000256" key="3">
    <source>
        <dbReference type="ARBA" id="ARBA00006221"/>
    </source>
</evidence>
<evidence type="ECO:0000256" key="1">
    <source>
        <dbReference type="ARBA" id="ARBA00004861"/>
    </source>
</evidence>
<dbReference type="UniPathway" id="UPA00070">
    <property type="reaction ID" value="UER00119"/>
</dbReference>
<dbReference type="InterPro" id="IPR011060">
    <property type="entry name" value="RibuloseP-bd_barrel"/>
</dbReference>
<comment type="pathway">
    <text evidence="2">Pyrimidine metabolism; UMP biosynthesis via de novo pathway; UMP from orotate: step 1/2.</text>
</comment>
<comment type="caution">
    <text evidence="17">The sequence shown here is derived from an EMBL/GenBank/DDBJ whole genome shotgun (WGS) entry which is preliminary data.</text>
</comment>
<comment type="similarity">
    <text evidence="4">In the C-terminal section; belongs to the OMP decarboxylase family.</text>
</comment>
<keyword evidence="10" id="KW-0210">Decarboxylase</keyword>
<evidence type="ECO:0000256" key="4">
    <source>
        <dbReference type="ARBA" id="ARBA00009769"/>
    </source>
</evidence>
<keyword evidence="11" id="KW-0665">Pyrimidine biosynthesis</keyword>
<dbReference type="InterPro" id="IPR004467">
    <property type="entry name" value="Or_phspho_trans_dom"/>
</dbReference>
<dbReference type="EMBL" id="LNIX01000014">
    <property type="protein sequence ID" value="OXA46719.1"/>
    <property type="molecule type" value="Genomic_DNA"/>
</dbReference>